<dbReference type="InterPro" id="IPR012337">
    <property type="entry name" value="RNaseH-like_sf"/>
</dbReference>
<dbReference type="OrthoDB" id="5552842at2759"/>
<sequence length="295" mass="33231">MQFKQIIIAVTASVAAVSAANNSSSTNGAAQNAAQLGAAGAVGAIAAGAKSSLVKKLLSYKVSTLSRLAILCGVAVPSVPKATRIQWIIDNYRFYLNNYHNHLPRSVLGIDIGVKNFSYCKSTRPLDKSFPIRITEWSKVNLDEMFGKNYEPLLNRDSQIDAKRYFQFITRALLEHLEPHKSDVVVMEAQRTRSIGNTSTLPSMMNYWVHRFFGKSTVKSVTKNQKAIRFDLLSTWKDVLFERERKVDDLMDSLLYNITQTFQNLRELHELMSTDLAGCDLSELLEPIMDKYKLK</sequence>
<dbReference type="STRING" id="5486.A0A367YLV2"/>
<evidence type="ECO:0000313" key="4">
    <source>
        <dbReference type="Proteomes" id="UP000253472"/>
    </source>
</evidence>
<evidence type="ECO:0000259" key="2">
    <source>
        <dbReference type="Pfam" id="PF09159"/>
    </source>
</evidence>
<dbReference type="InterPro" id="IPR015242">
    <property type="entry name" value="Ydc2_cat"/>
</dbReference>
<organism evidence="3 4">
    <name type="scientific">Candida viswanathii</name>
    <dbReference type="NCBI Taxonomy" id="5486"/>
    <lineage>
        <taxon>Eukaryota</taxon>
        <taxon>Fungi</taxon>
        <taxon>Dikarya</taxon>
        <taxon>Ascomycota</taxon>
        <taxon>Saccharomycotina</taxon>
        <taxon>Pichiomycetes</taxon>
        <taxon>Debaryomycetaceae</taxon>
        <taxon>Candida/Lodderomyces clade</taxon>
        <taxon>Candida</taxon>
    </lineage>
</organism>
<dbReference type="GO" id="GO:0000403">
    <property type="term" value="F:Y-form DNA binding"/>
    <property type="evidence" value="ECO:0007669"/>
    <property type="project" value="TreeGrafter"/>
</dbReference>
<feature type="domain" description="Mitochondrial resolvase Ydc2 catalytic" evidence="2">
    <location>
        <begin position="107"/>
        <end position="203"/>
    </location>
</feature>
<evidence type="ECO:0000313" key="3">
    <source>
        <dbReference type="EMBL" id="RCK66559.1"/>
    </source>
</evidence>
<dbReference type="InterPro" id="IPR036397">
    <property type="entry name" value="RNaseH_sf"/>
</dbReference>
<name>A0A367YLV2_9ASCO</name>
<dbReference type="EMBL" id="QLNQ01000008">
    <property type="protein sequence ID" value="RCK66559.1"/>
    <property type="molecule type" value="Genomic_DNA"/>
</dbReference>
<dbReference type="PANTHER" id="PTHR28072">
    <property type="entry name" value="CRUCIFORM CUTTING ENDONUCLEASE 1, MITOCHONDRIAL-RELATED"/>
    <property type="match status" value="1"/>
</dbReference>
<protein>
    <recommendedName>
        <fullName evidence="2">Mitochondrial resolvase Ydc2 catalytic domain-containing protein</fullName>
    </recommendedName>
</protein>
<dbReference type="Proteomes" id="UP000253472">
    <property type="component" value="Unassembled WGS sequence"/>
</dbReference>
<dbReference type="Pfam" id="PF09159">
    <property type="entry name" value="Ydc2-catalyt"/>
    <property type="match status" value="1"/>
</dbReference>
<gene>
    <name evidence="3" type="ORF">Cantr_03572</name>
</gene>
<comment type="caution">
    <text evidence="3">The sequence shown here is derived from an EMBL/GenBank/DDBJ whole genome shotgun (WGS) entry which is preliminary data.</text>
</comment>
<dbReference type="GO" id="GO:0004520">
    <property type="term" value="F:DNA endonuclease activity"/>
    <property type="evidence" value="ECO:0007669"/>
    <property type="project" value="TreeGrafter"/>
</dbReference>
<feature type="signal peptide" evidence="1">
    <location>
        <begin position="1"/>
        <end position="19"/>
    </location>
</feature>
<evidence type="ECO:0000256" key="1">
    <source>
        <dbReference type="SAM" id="SignalP"/>
    </source>
</evidence>
<proteinExistence type="predicted"/>
<keyword evidence="1" id="KW-0732">Signal</keyword>
<dbReference type="Gene3D" id="3.30.420.10">
    <property type="entry name" value="Ribonuclease H-like superfamily/Ribonuclease H"/>
    <property type="match status" value="1"/>
</dbReference>
<dbReference type="GO" id="GO:0070336">
    <property type="term" value="F:flap-structured DNA binding"/>
    <property type="evidence" value="ECO:0007669"/>
    <property type="project" value="TreeGrafter"/>
</dbReference>
<dbReference type="SUPFAM" id="SSF53098">
    <property type="entry name" value="Ribonuclease H-like"/>
    <property type="match status" value="1"/>
</dbReference>
<dbReference type="GO" id="GO:0000402">
    <property type="term" value="F:crossed form four-way junction DNA binding"/>
    <property type="evidence" value="ECO:0007669"/>
    <property type="project" value="TreeGrafter"/>
</dbReference>
<dbReference type="AlphaFoldDB" id="A0A367YLV2"/>
<keyword evidence="4" id="KW-1185">Reference proteome</keyword>
<dbReference type="GO" id="GO:0005739">
    <property type="term" value="C:mitochondrion"/>
    <property type="evidence" value="ECO:0007669"/>
    <property type="project" value="TreeGrafter"/>
</dbReference>
<reference evidence="3 4" key="1">
    <citation type="submission" date="2018-06" db="EMBL/GenBank/DDBJ databases">
        <title>Whole genome sequencing of Candida tropicalis (genome annotated by CSBL at Korea University).</title>
        <authorList>
            <person name="Ahn J."/>
        </authorList>
    </citation>
    <scope>NUCLEOTIDE SEQUENCE [LARGE SCALE GENOMIC DNA]</scope>
    <source>
        <strain evidence="3 4">ATCC 20962</strain>
    </source>
</reference>
<dbReference type="InterPro" id="IPR039197">
    <property type="entry name" value="Mrs1/Cce1"/>
</dbReference>
<feature type="chain" id="PRO_5016876652" description="Mitochondrial resolvase Ydc2 catalytic domain-containing protein" evidence="1">
    <location>
        <begin position="20"/>
        <end position="295"/>
    </location>
</feature>
<accession>A0A367YLV2</accession>
<dbReference type="PANTHER" id="PTHR28072:SF1">
    <property type="entry name" value="CRUCIFORM CUTTING ENDONUCLEASE 1, MITOCHONDRIAL-RELATED"/>
    <property type="match status" value="1"/>
</dbReference>